<protein>
    <submittedName>
        <fullName evidence="1">Uncharacterized protein</fullName>
    </submittedName>
</protein>
<dbReference type="AlphaFoldDB" id="A0A5C5WAV5"/>
<reference evidence="1 2" key="1">
    <citation type="submission" date="2019-02" db="EMBL/GenBank/DDBJ databases">
        <title>Deep-cultivation of Planctomycetes and their phenomic and genomic characterization uncovers novel biology.</title>
        <authorList>
            <person name="Wiegand S."/>
            <person name="Jogler M."/>
            <person name="Boedeker C."/>
            <person name="Pinto D."/>
            <person name="Vollmers J."/>
            <person name="Rivas-Marin E."/>
            <person name="Kohn T."/>
            <person name="Peeters S.H."/>
            <person name="Heuer A."/>
            <person name="Rast P."/>
            <person name="Oberbeckmann S."/>
            <person name="Bunk B."/>
            <person name="Jeske O."/>
            <person name="Meyerdierks A."/>
            <person name="Storesund J.E."/>
            <person name="Kallscheuer N."/>
            <person name="Luecker S."/>
            <person name="Lage O.M."/>
            <person name="Pohl T."/>
            <person name="Merkel B.J."/>
            <person name="Hornburger P."/>
            <person name="Mueller R.-W."/>
            <person name="Bruemmer F."/>
            <person name="Labrenz M."/>
            <person name="Spormann A.M."/>
            <person name="Op Den Camp H."/>
            <person name="Overmann J."/>
            <person name="Amann R."/>
            <person name="Jetten M.S.M."/>
            <person name="Mascher T."/>
            <person name="Medema M.H."/>
            <person name="Devos D.P."/>
            <person name="Kaster A.-K."/>
            <person name="Ovreas L."/>
            <person name="Rohde M."/>
            <person name="Galperin M.Y."/>
            <person name="Jogler C."/>
        </authorList>
    </citation>
    <scope>NUCLEOTIDE SEQUENCE [LARGE SCALE GENOMIC DNA]</scope>
    <source>
        <strain evidence="1 2">Pla111</strain>
    </source>
</reference>
<dbReference type="OrthoDB" id="8480095at2"/>
<name>A0A5C5WAV5_9BACT</name>
<gene>
    <name evidence="1" type="ORF">Pla111_08210</name>
</gene>
<dbReference type="Pfam" id="PF15568">
    <property type="entry name" value="Imm39"/>
    <property type="match status" value="1"/>
</dbReference>
<evidence type="ECO:0000313" key="1">
    <source>
        <dbReference type="EMBL" id="TWT47209.1"/>
    </source>
</evidence>
<evidence type="ECO:0000313" key="2">
    <source>
        <dbReference type="Proteomes" id="UP000318995"/>
    </source>
</evidence>
<dbReference type="RefSeq" id="WP_146571663.1">
    <property type="nucleotide sequence ID" value="NZ_SJPH01000002.1"/>
</dbReference>
<proteinExistence type="predicted"/>
<keyword evidence="2" id="KW-1185">Reference proteome</keyword>
<accession>A0A5C5WAV5</accession>
<organism evidence="1 2">
    <name type="scientific">Botrimarina hoheduenensis</name>
    <dbReference type="NCBI Taxonomy" id="2528000"/>
    <lineage>
        <taxon>Bacteria</taxon>
        <taxon>Pseudomonadati</taxon>
        <taxon>Planctomycetota</taxon>
        <taxon>Planctomycetia</taxon>
        <taxon>Pirellulales</taxon>
        <taxon>Lacipirellulaceae</taxon>
        <taxon>Botrimarina</taxon>
    </lineage>
</organism>
<sequence>MPKKHNRKLGILGAAMTTARIPGFSLQVMTAVRDDLEAVMIDSGYLNGAPFEWVTISLRYGLKNEDEPHYERINKEYGDLPLAIELDTNELRSCDRGELAKAFEIAALKALVHAGRKFNLEYAALESRLKAYVG</sequence>
<comment type="caution">
    <text evidence="1">The sequence shown here is derived from an EMBL/GenBank/DDBJ whole genome shotgun (WGS) entry which is preliminary data.</text>
</comment>
<dbReference type="InterPro" id="IPR029081">
    <property type="entry name" value="Imm39"/>
</dbReference>
<dbReference type="Proteomes" id="UP000318995">
    <property type="component" value="Unassembled WGS sequence"/>
</dbReference>
<dbReference type="EMBL" id="SJPH01000002">
    <property type="protein sequence ID" value="TWT47209.1"/>
    <property type="molecule type" value="Genomic_DNA"/>
</dbReference>